<evidence type="ECO:0000313" key="3">
    <source>
        <dbReference type="Proteomes" id="UP000663873"/>
    </source>
</evidence>
<accession>A0A821YZK3</accession>
<comment type="caution">
    <text evidence="2">The sequence shown here is derived from an EMBL/GenBank/DDBJ whole genome shotgun (WGS) entry which is preliminary data.</text>
</comment>
<evidence type="ECO:0000256" key="1">
    <source>
        <dbReference type="SAM" id="MobiDB-lite"/>
    </source>
</evidence>
<gene>
    <name evidence="2" type="ORF">UJA718_LOCUS48605</name>
</gene>
<reference evidence="2" key="1">
    <citation type="submission" date="2021-02" db="EMBL/GenBank/DDBJ databases">
        <authorList>
            <person name="Nowell W R."/>
        </authorList>
    </citation>
    <scope>NUCLEOTIDE SEQUENCE</scope>
</reference>
<keyword evidence="3" id="KW-1185">Reference proteome</keyword>
<feature type="compositionally biased region" description="Low complexity" evidence="1">
    <location>
        <begin position="52"/>
        <end position="65"/>
    </location>
</feature>
<evidence type="ECO:0000313" key="2">
    <source>
        <dbReference type="EMBL" id="CAF4968261.1"/>
    </source>
</evidence>
<feature type="compositionally biased region" description="Polar residues" evidence="1">
    <location>
        <begin position="66"/>
        <end position="80"/>
    </location>
</feature>
<feature type="region of interest" description="Disordered" evidence="1">
    <location>
        <begin position="1"/>
        <end position="80"/>
    </location>
</feature>
<protein>
    <submittedName>
        <fullName evidence="2">Uncharacterized protein</fullName>
    </submittedName>
</protein>
<organism evidence="2 3">
    <name type="scientific">Rotaria socialis</name>
    <dbReference type="NCBI Taxonomy" id="392032"/>
    <lineage>
        <taxon>Eukaryota</taxon>
        <taxon>Metazoa</taxon>
        <taxon>Spiralia</taxon>
        <taxon>Gnathifera</taxon>
        <taxon>Rotifera</taxon>
        <taxon>Eurotatoria</taxon>
        <taxon>Bdelloidea</taxon>
        <taxon>Philodinida</taxon>
        <taxon>Philodinidae</taxon>
        <taxon>Rotaria</taxon>
    </lineage>
</organism>
<proteinExistence type="predicted"/>
<feature type="non-terminal residue" evidence="2">
    <location>
        <position position="80"/>
    </location>
</feature>
<dbReference type="Proteomes" id="UP000663873">
    <property type="component" value="Unassembled WGS sequence"/>
</dbReference>
<feature type="non-terminal residue" evidence="2">
    <location>
        <position position="1"/>
    </location>
</feature>
<sequence>SPEKPPRSISQSKSSGRKSKSSSLSAIKRKYGKAHSQNGDPEWYLENLSRANTNNNNNNNNDNNTAISSAMSTPTIDRPS</sequence>
<dbReference type="EMBL" id="CAJOBP010098149">
    <property type="protein sequence ID" value="CAF4968261.1"/>
    <property type="molecule type" value="Genomic_DNA"/>
</dbReference>
<dbReference type="AlphaFoldDB" id="A0A821YZK3"/>
<name>A0A821YZK3_9BILA</name>